<proteinExistence type="predicted"/>
<feature type="compositionally biased region" description="Polar residues" evidence="1">
    <location>
        <begin position="716"/>
        <end position="727"/>
    </location>
</feature>
<accession>A0A2H1V3K0</accession>
<feature type="region of interest" description="Disordered" evidence="1">
    <location>
        <begin position="700"/>
        <end position="727"/>
    </location>
</feature>
<evidence type="ECO:0000313" key="2">
    <source>
        <dbReference type="EMBL" id="SOQ35420.1"/>
    </source>
</evidence>
<dbReference type="AlphaFoldDB" id="A0A2H1V3K0"/>
<reference evidence="2" key="1">
    <citation type="submission" date="2016-07" db="EMBL/GenBank/DDBJ databases">
        <authorList>
            <person name="Bretaudeau A."/>
        </authorList>
    </citation>
    <scope>NUCLEOTIDE SEQUENCE</scope>
    <source>
        <strain evidence="2">Rice</strain>
        <tissue evidence="2">Whole body</tissue>
    </source>
</reference>
<name>A0A2H1V3K0_SPOFR</name>
<evidence type="ECO:0000256" key="1">
    <source>
        <dbReference type="SAM" id="MobiDB-lite"/>
    </source>
</evidence>
<protein>
    <submittedName>
        <fullName evidence="2">SFRICE_026097</fullName>
    </submittedName>
</protein>
<organism evidence="2">
    <name type="scientific">Spodoptera frugiperda</name>
    <name type="common">Fall armyworm</name>
    <dbReference type="NCBI Taxonomy" id="7108"/>
    <lineage>
        <taxon>Eukaryota</taxon>
        <taxon>Metazoa</taxon>
        <taxon>Ecdysozoa</taxon>
        <taxon>Arthropoda</taxon>
        <taxon>Hexapoda</taxon>
        <taxon>Insecta</taxon>
        <taxon>Pterygota</taxon>
        <taxon>Neoptera</taxon>
        <taxon>Endopterygota</taxon>
        <taxon>Lepidoptera</taxon>
        <taxon>Glossata</taxon>
        <taxon>Ditrysia</taxon>
        <taxon>Noctuoidea</taxon>
        <taxon>Noctuidae</taxon>
        <taxon>Amphipyrinae</taxon>
        <taxon>Spodoptera</taxon>
    </lineage>
</organism>
<dbReference type="EMBL" id="ODYU01000518">
    <property type="protein sequence ID" value="SOQ35420.1"/>
    <property type="molecule type" value="Genomic_DNA"/>
</dbReference>
<gene>
    <name evidence="2" type="ORF">SFRICE_026097</name>
</gene>
<sequence>MNKTVTHPQSKQTIVDLTKFGPSVFTLTFALEVVGTEVWADCDDGWVELGPIINGVKLIYQLYHGQIFEVEVVIYPHAAKIVYGNNYDWVRTWQFLERRFLAFSISHAFPVRVTEFRTFVATVTPHPGISVLSANAKAEKSPYIFFPPLQFGERRQFARVFDSEYPLKRYIWDLIWYRVVVYIPTTYLDGLFDTPYPVYGVRQQDAVLRQIQDAVLYRPPLVEVDNTSIKRRSSKTDKKKPEESNTKLEVKLSGDWILAGVGRVVPFVSTGNRIPELGEVIALISTGNLPSYDDLPIFFANVTNLVDLPLDHLLENNFTHIYTRWVVADEDRSSEQISLENITPGTKINFKDHHAVPLANATASDIMAIFLEEPFCIELRGIRIPPETQKSNFFGYDKSDRDFATGITPPIVNQDVDILIAQTKIDARALKKINGYVKREFSLFPPEPYIEPLEREGICTNDINAIRRKVKPDFVIQPNKILEAQMTLQVSIGLVGCKPHPVNLRYSRLYSLISDHGAIMVILRQITEINESLLLTGNNTGLLTGFALDTGDTVMLYVEGPKEGEILRVWERTADFYPIVKPLFSTSSNYIGRLYPELLLGAMPFNILKMFVPLSVLLGLTPIYARPALPLPTRAAVLKIGRLIGGRYSTVPCRRVMPTAMELKSFRLELCVAPRPPVTTNLNIPVVKTSNVTNVVPQKTVSTKSCGHSKHEEGSEQSVSWSGEKTK</sequence>